<dbReference type="AlphaFoldDB" id="A0A2P2P1N2"/>
<dbReference type="EMBL" id="GGEC01068069">
    <property type="protein sequence ID" value="MBX48553.1"/>
    <property type="molecule type" value="Transcribed_RNA"/>
</dbReference>
<accession>A0A2P2P1N2</accession>
<sequence length="39" mass="4697">MNGFIKWTVLFRIEYPFGLIRYAASVFYASRFFNLQLCL</sequence>
<reference evidence="1" key="1">
    <citation type="submission" date="2018-02" db="EMBL/GenBank/DDBJ databases">
        <title>Rhizophora mucronata_Transcriptome.</title>
        <authorList>
            <person name="Meera S.P."/>
            <person name="Sreeshan A."/>
            <person name="Augustine A."/>
        </authorList>
    </citation>
    <scope>NUCLEOTIDE SEQUENCE</scope>
    <source>
        <tissue evidence="1">Leaf</tissue>
    </source>
</reference>
<name>A0A2P2P1N2_RHIMU</name>
<proteinExistence type="predicted"/>
<protein>
    <submittedName>
        <fullName evidence="1">Uncharacterized protein</fullName>
    </submittedName>
</protein>
<organism evidence="1">
    <name type="scientific">Rhizophora mucronata</name>
    <name type="common">Asiatic mangrove</name>
    <dbReference type="NCBI Taxonomy" id="61149"/>
    <lineage>
        <taxon>Eukaryota</taxon>
        <taxon>Viridiplantae</taxon>
        <taxon>Streptophyta</taxon>
        <taxon>Embryophyta</taxon>
        <taxon>Tracheophyta</taxon>
        <taxon>Spermatophyta</taxon>
        <taxon>Magnoliopsida</taxon>
        <taxon>eudicotyledons</taxon>
        <taxon>Gunneridae</taxon>
        <taxon>Pentapetalae</taxon>
        <taxon>rosids</taxon>
        <taxon>fabids</taxon>
        <taxon>Malpighiales</taxon>
        <taxon>Rhizophoraceae</taxon>
        <taxon>Rhizophora</taxon>
    </lineage>
</organism>
<evidence type="ECO:0000313" key="1">
    <source>
        <dbReference type="EMBL" id="MBX48553.1"/>
    </source>
</evidence>